<accession>A0A6J7WIG5</accession>
<dbReference type="InterPro" id="IPR003615">
    <property type="entry name" value="HNH_nuc"/>
</dbReference>
<dbReference type="GO" id="GO:0008270">
    <property type="term" value="F:zinc ion binding"/>
    <property type="evidence" value="ECO:0007669"/>
    <property type="project" value="InterPro"/>
</dbReference>
<organism evidence="2">
    <name type="scientific">uncultured Caudovirales phage</name>
    <dbReference type="NCBI Taxonomy" id="2100421"/>
    <lineage>
        <taxon>Viruses</taxon>
        <taxon>Duplodnaviria</taxon>
        <taxon>Heunggongvirae</taxon>
        <taxon>Uroviricota</taxon>
        <taxon>Caudoviricetes</taxon>
        <taxon>Peduoviridae</taxon>
        <taxon>Maltschvirus</taxon>
        <taxon>Maltschvirus maltsch</taxon>
    </lineage>
</organism>
<dbReference type="Pfam" id="PF01844">
    <property type="entry name" value="HNH"/>
    <property type="match status" value="1"/>
</dbReference>
<gene>
    <name evidence="2" type="ORF">UFOVP207_4</name>
</gene>
<dbReference type="GO" id="GO:0003676">
    <property type="term" value="F:nucleic acid binding"/>
    <property type="evidence" value="ECO:0007669"/>
    <property type="project" value="InterPro"/>
</dbReference>
<dbReference type="InterPro" id="IPR002711">
    <property type="entry name" value="HNH"/>
</dbReference>
<proteinExistence type="predicted"/>
<evidence type="ECO:0000259" key="1">
    <source>
        <dbReference type="SMART" id="SM00507"/>
    </source>
</evidence>
<dbReference type="SUPFAM" id="SSF54060">
    <property type="entry name" value="His-Me finger endonucleases"/>
    <property type="match status" value="1"/>
</dbReference>
<sequence length="99" mass="11743">MQIENCNHNPCQKTFQKKNNKKFCSRDCKDKSNKEKKRRPWRLFIESKCSSCGFIPLHICQLDVDHIDGNKQNNNASNLQTLCANCHRLKTYLNKDWKK</sequence>
<dbReference type="CDD" id="cd00085">
    <property type="entry name" value="HNHc"/>
    <property type="match status" value="1"/>
</dbReference>
<dbReference type="InterPro" id="IPR044925">
    <property type="entry name" value="His-Me_finger_sf"/>
</dbReference>
<protein>
    <submittedName>
        <fullName evidence="2">HNHc domain containing protein</fullName>
    </submittedName>
</protein>
<evidence type="ECO:0000313" key="2">
    <source>
        <dbReference type="EMBL" id="CAB5217640.1"/>
    </source>
</evidence>
<dbReference type="EMBL" id="LR798256">
    <property type="protein sequence ID" value="CAB5217640.1"/>
    <property type="molecule type" value="Genomic_DNA"/>
</dbReference>
<reference evidence="2" key="1">
    <citation type="submission" date="2020-05" db="EMBL/GenBank/DDBJ databases">
        <authorList>
            <person name="Chiriac C."/>
            <person name="Salcher M."/>
            <person name="Ghai R."/>
            <person name="Kavagutti S V."/>
        </authorList>
    </citation>
    <scope>NUCLEOTIDE SEQUENCE</scope>
</reference>
<feature type="domain" description="HNH nuclease" evidence="1">
    <location>
        <begin position="39"/>
        <end position="88"/>
    </location>
</feature>
<name>A0A6J7WIG5_9CAUD</name>
<dbReference type="Gene3D" id="3.90.75.20">
    <property type="match status" value="1"/>
</dbReference>
<dbReference type="SMART" id="SM00507">
    <property type="entry name" value="HNHc"/>
    <property type="match status" value="1"/>
</dbReference>
<dbReference type="GO" id="GO:0004519">
    <property type="term" value="F:endonuclease activity"/>
    <property type="evidence" value="ECO:0007669"/>
    <property type="project" value="InterPro"/>
</dbReference>